<proteinExistence type="predicted"/>
<accession>E1YMN9</accession>
<sequence>MRNTHLAREPGGPVVAFVAERNKGRIGKSKDVIQ</sequence>
<dbReference type="AlphaFoldDB" id="E1YMN9"/>
<gene>
    <name evidence="1" type="ORF">N47_N26580</name>
</gene>
<reference evidence="1" key="1">
    <citation type="journal article" date="2011" name="Environ. Microbiol.">
        <title>Genomic insights into the metabolic potential of the polycyclic aromatic hydrocarbon degrading sulfate-reducing Deltaproteobacterium N47.</title>
        <authorList>
            <person name="Bergmann F."/>
            <person name="Selesi D."/>
            <person name="Weinmaier T."/>
            <person name="Tischler P."/>
            <person name="Rattei T."/>
            <person name="Meckenstock R.U."/>
        </authorList>
    </citation>
    <scope>NUCLEOTIDE SEQUENCE</scope>
</reference>
<evidence type="ECO:0000313" key="1">
    <source>
        <dbReference type="EMBL" id="CBX31833.1"/>
    </source>
</evidence>
<protein>
    <submittedName>
        <fullName evidence="1">Uncharacterized protein</fullName>
    </submittedName>
</protein>
<organism evidence="1">
    <name type="scientific">uncultured Desulfobacterium sp</name>
    <dbReference type="NCBI Taxonomy" id="201089"/>
    <lineage>
        <taxon>Bacteria</taxon>
        <taxon>Pseudomonadati</taxon>
        <taxon>Thermodesulfobacteriota</taxon>
        <taxon>Desulfobacteria</taxon>
        <taxon>Desulfobacterales</taxon>
        <taxon>Desulfobacteriaceae</taxon>
        <taxon>Desulfobacterium</taxon>
        <taxon>environmental samples</taxon>
    </lineage>
</organism>
<dbReference type="EMBL" id="FR695879">
    <property type="protein sequence ID" value="CBX31833.1"/>
    <property type="molecule type" value="Genomic_DNA"/>
</dbReference>
<name>E1YMN9_9BACT</name>